<dbReference type="GO" id="GO:0008168">
    <property type="term" value="F:methyltransferase activity"/>
    <property type="evidence" value="ECO:0007669"/>
    <property type="project" value="UniProtKB-KW"/>
</dbReference>
<organism evidence="3 4">
    <name type="scientific">Candidatus Spyradenecus faecavium</name>
    <dbReference type="NCBI Taxonomy" id="2840947"/>
    <lineage>
        <taxon>Bacteria</taxon>
        <taxon>Pseudomonadati</taxon>
        <taxon>Lentisphaerota</taxon>
        <taxon>Lentisphaeria</taxon>
        <taxon>Lentisphaerales</taxon>
        <taxon>Lentisphaeraceae</taxon>
        <taxon>Lentisphaeraceae incertae sedis</taxon>
        <taxon>Candidatus Spyradenecus</taxon>
    </lineage>
</organism>
<dbReference type="PANTHER" id="PTHR32319">
    <property type="entry name" value="BACTERIAL HEMOLYSIN-LIKE PROTEIN"/>
    <property type="match status" value="1"/>
</dbReference>
<dbReference type="InterPro" id="IPR002877">
    <property type="entry name" value="RNA_MeTrfase_FtsJ_dom"/>
</dbReference>
<feature type="non-terminal residue" evidence="3">
    <location>
        <position position="1"/>
    </location>
</feature>
<dbReference type="Pfam" id="PF01728">
    <property type="entry name" value="FtsJ"/>
    <property type="match status" value="1"/>
</dbReference>
<protein>
    <submittedName>
        <fullName evidence="3">TlyA family RNA methyltransferase</fullName>
    </submittedName>
</protein>
<dbReference type="Gene3D" id="3.40.50.150">
    <property type="entry name" value="Vaccinia Virus protein VP39"/>
    <property type="match status" value="1"/>
</dbReference>
<dbReference type="InterPro" id="IPR047048">
    <property type="entry name" value="TlyA"/>
</dbReference>
<dbReference type="PANTHER" id="PTHR32319:SF0">
    <property type="entry name" value="BACTERIAL HEMOLYSIN-LIKE PROTEIN"/>
    <property type="match status" value="1"/>
</dbReference>
<dbReference type="Proteomes" id="UP000886845">
    <property type="component" value="Unassembled WGS sequence"/>
</dbReference>
<reference evidence="3" key="1">
    <citation type="submission" date="2020-10" db="EMBL/GenBank/DDBJ databases">
        <authorList>
            <person name="Gilroy R."/>
        </authorList>
    </citation>
    <scope>NUCLEOTIDE SEQUENCE</scope>
    <source>
        <strain evidence="3">35461</strain>
    </source>
</reference>
<name>A0A9D1NMZ0_9BACT</name>
<keyword evidence="1" id="KW-0694">RNA-binding</keyword>
<accession>A0A9D1NMZ0</accession>
<gene>
    <name evidence="3" type="ORF">IAC79_04255</name>
</gene>
<dbReference type="AlphaFoldDB" id="A0A9D1NMZ0"/>
<dbReference type="InterPro" id="IPR029063">
    <property type="entry name" value="SAM-dependent_MTases_sf"/>
</dbReference>
<evidence type="ECO:0000313" key="4">
    <source>
        <dbReference type="Proteomes" id="UP000886845"/>
    </source>
</evidence>
<feature type="domain" description="Ribosomal RNA methyltransferase FtsJ" evidence="2">
    <location>
        <begin position="1"/>
        <end position="134"/>
    </location>
</feature>
<dbReference type="GO" id="GO:0032259">
    <property type="term" value="P:methylation"/>
    <property type="evidence" value="ECO:0007669"/>
    <property type="project" value="UniProtKB-KW"/>
</dbReference>
<keyword evidence="3" id="KW-0489">Methyltransferase</keyword>
<sequence>VLALDVGTNQLHYRLRTDPRVWSKEQFNCRYLTPADLPEVPQFGCTDVSFISLKLILPPMAACLAPGSLLVSLIKPQFEAGRKEAPKGVVRDPAVRERVVAEIRAFGTEELGLDWVNCAPSPLLGPEGNVEFLALWRTPR</sequence>
<evidence type="ECO:0000256" key="1">
    <source>
        <dbReference type="ARBA" id="ARBA00022884"/>
    </source>
</evidence>
<evidence type="ECO:0000313" key="3">
    <source>
        <dbReference type="EMBL" id="HIV09307.1"/>
    </source>
</evidence>
<dbReference type="GO" id="GO:0003723">
    <property type="term" value="F:RNA binding"/>
    <property type="evidence" value="ECO:0007669"/>
    <property type="project" value="UniProtKB-KW"/>
</dbReference>
<proteinExistence type="predicted"/>
<dbReference type="EMBL" id="DVOR01000135">
    <property type="protein sequence ID" value="HIV09307.1"/>
    <property type="molecule type" value="Genomic_DNA"/>
</dbReference>
<comment type="caution">
    <text evidence="3">The sequence shown here is derived from an EMBL/GenBank/DDBJ whole genome shotgun (WGS) entry which is preliminary data.</text>
</comment>
<reference evidence="3" key="2">
    <citation type="journal article" date="2021" name="PeerJ">
        <title>Extensive microbial diversity within the chicken gut microbiome revealed by metagenomics and culture.</title>
        <authorList>
            <person name="Gilroy R."/>
            <person name="Ravi A."/>
            <person name="Getino M."/>
            <person name="Pursley I."/>
            <person name="Horton D.L."/>
            <person name="Alikhan N.F."/>
            <person name="Baker D."/>
            <person name="Gharbi K."/>
            <person name="Hall N."/>
            <person name="Watson M."/>
            <person name="Adriaenssens E.M."/>
            <person name="Foster-Nyarko E."/>
            <person name="Jarju S."/>
            <person name="Secka A."/>
            <person name="Antonio M."/>
            <person name="Oren A."/>
            <person name="Chaudhuri R.R."/>
            <person name="La Ragione R."/>
            <person name="Hildebrand F."/>
            <person name="Pallen M.J."/>
        </authorList>
    </citation>
    <scope>NUCLEOTIDE SEQUENCE</scope>
    <source>
        <strain evidence="3">35461</strain>
    </source>
</reference>
<keyword evidence="3" id="KW-0808">Transferase</keyword>
<evidence type="ECO:0000259" key="2">
    <source>
        <dbReference type="Pfam" id="PF01728"/>
    </source>
</evidence>